<evidence type="ECO:0000313" key="4">
    <source>
        <dbReference type="Proteomes" id="UP000037751"/>
    </source>
</evidence>
<evidence type="ECO:0000256" key="1">
    <source>
        <dbReference type="SAM" id="MobiDB-lite"/>
    </source>
</evidence>
<dbReference type="OrthoDB" id="206452at2759"/>
<dbReference type="Proteomes" id="UP000037751">
    <property type="component" value="Unassembled WGS sequence"/>
</dbReference>
<feature type="domain" description="NADAR" evidence="2">
    <location>
        <begin position="88"/>
        <end position="231"/>
    </location>
</feature>
<dbReference type="Pfam" id="PF08719">
    <property type="entry name" value="NADAR"/>
    <property type="match status" value="1"/>
</dbReference>
<dbReference type="RefSeq" id="XP_017990970.1">
    <property type="nucleotide sequence ID" value="XM_018134781.1"/>
</dbReference>
<keyword evidence="4" id="KW-1185">Reference proteome</keyword>
<gene>
    <name evidence="3" type="ORF">Malapachy_0252</name>
</gene>
<dbReference type="Gene3D" id="1.10.357.40">
    <property type="entry name" value="YbiA-like"/>
    <property type="match status" value="1"/>
</dbReference>
<evidence type="ECO:0000259" key="2">
    <source>
        <dbReference type="Pfam" id="PF08719"/>
    </source>
</evidence>
<evidence type="ECO:0000313" key="3">
    <source>
        <dbReference type="EMBL" id="KOS13338.1"/>
    </source>
</evidence>
<reference evidence="3 4" key="1">
    <citation type="submission" date="2015-07" db="EMBL/GenBank/DDBJ databases">
        <title>Draft Genome Sequence of Malassezia furfur CBS1878 and Malassezia pachydermatis CBS1879.</title>
        <authorList>
            <person name="Triana S."/>
            <person name="Ohm R."/>
            <person name="Gonzalez A."/>
            <person name="DeCock H."/>
            <person name="Restrepo S."/>
            <person name="Celis A."/>
        </authorList>
    </citation>
    <scope>NUCLEOTIDE SEQUENCE [LARGE SCALE GENOMIC DNA]</scope>
    <source>
        <strain evidence="3 4">CBS 1879</strain>
    </source>
</reference>
<dbReference type="CDD" id="cd15457">
    <property type="entry name" value="NADAR"/>
    <property type="match status" value="1"/>
</dbReference>
<name>A0A0M8MKF2_9BASI</name>
<dbReference type="AlphaFoldDB" id="A0A0M8MKF2"/>
<dbReference type="InterPro" id="IPR037238">
    <property type="entry name" value="YbiA-like_sf"/>
</dbReference>
<dbReference type="InterPro" id="IPR012816">
    <property type="entry name" value="NADAR"/>
</dbReference>
<dbReference type="NCBIfam" id="TIGR02464">
    <property type="entry name" value="ribofla_fusion"/>
    <property type="match status" value="1"/>
</dbReference>
<comment type="caution">
    <text evidence="3">The sequence shown here is derived from an EMBL/GenBank/DDBJ whole genome shotgun (WGS) entry which is preliminary data.</text>
</comment>
<dbReference type="GeneID" id="28726656"/>
<proteinExistence type="predicted"/>
<dbReference type="EMBL" id="LGAV01000006">
    <property type="protein sequence ID" value="KOS13338.1"/>
    <property type="molecule type" value="Genomic_DNA"/>
</dbReference>
<accession>A0A0M8MKF2</accession>
<organism evidence="3 4">
    <name type="scientific">Malassezia pachydermatis</name>
    <dbReference type="NCBI Taxonomy" id="77020"/>
    <lineage>
        <taxon>Eukaryota</taxon>
        <taxon>Fungi</taxon>
        <taxon>Dikarya</taxon>
        <taxon>Basidiomycota</taxon>
        <taxon>Ustilaginomycotina</taxon>
        <taxon>Malasseziomycetes</taxon>
        <taxon>Malasseziales</taxon>
        <taxon>Malasseziaceae</taxon>
        <taxon>Malassezia</taxon>
    </lineage>
</organism>
<dbReference type="SUPFAM" id="SSF143990">
    <property type="entry name" value="YbiA-like"/>
    <property type="match status" value="1"/>
</dbReference>
<dbReference type="VEuPathDB" id="FungiDB:Malapachy_0252"/>
<protein>
    <recommendedName>
        <fullName evidence="2">NADAR domain-containing protein</fullName>
    </recommendedName>
</protein>
<dbReference type="STRING" id="77020.A0A0M8MKF2"/>
<feature type="region of interest" description="Disordered" evidence="1">
    <location>
        <begin position="1"/>
        <end position="50"/>
    </location>
</feature>
<sequence length="245" mass="26635">MQKSLGKLLNRTQKRPSTVDADLSSSIMSDVPAVTPGGSRFVSPTGSPPRTPASFIPTGESNVISAAVQESISHGKSAKENKIEFFSKDIPFFWLSNSSDHPVVVDGVRYPTAEHLFQAQKFVEHRPDLASKVRKASTPIEAIHVARMNSQYVRPDWIKGGVNVSTMRMVLLTKFMQHTDLRQALLETGDAEIVHASPNDAFWGSAAPVEAVGRGRNMLGRTIMQTRELLRVAAGVGANSGTRTV</sequence>